<proteinExistence type="inferred from homology"/>
<dbReference type="GO" id="GO:0030246">
    <property type="term" value="F:carbohydrate binding"/>
    <property type="evidence" value="ECO:0007669"/>
    <property type="project" value="UniProtKB-KW"/>
</dbReference>
<dbReference type="InterPro" id="IPR012413">
    <property type="entry name" value="BA14K"/>
</dbReference>
<evidence type="ECO:0000256" key="1">
    <source>
        <dbReference type="ARBA" id="ARBA00004167"/>
    </source>
</evidence>
<keyword evidence="4" id="KW-0472">Membrane</keyword>
<dbReference type="Pfam" id="PF07886">
    <property type="entry name" value="BA14K"/>
    <property type="match status" value="1"/>
</dbReference>
<comment type="function">
    <text evidence="6">Has immunoglobulin-binding and hemagglutination properties, and can bind to mannose. Essential for virulence. May be involved in LPS biosynthesis or polysaccharide transport.</text>
</comment>
<dbReference type="Proteomes" id="UP000469011">
    <property type="component" value="Unassembled WGS sequence"/>
</dbReference>
<dbReference type="AlphaFoldDB" id="A0A6N9SZU5"/>
<accession>A0A6N9SZU5</accession>
<sequence>MLSRLSLTVLATAVALIVAPATLPVGTPVVGSTMAEAGHWRYHRHHHGIDAGAAAVIGGIIGLGLSVAEPPYYYDPYYDYGPRPLYRIHPQRVRYGPRPYTRAWYRYCNARYRSFDARSGTFQPYHGPRRLCR</sequence>
<evidence type="ECO:0000256" key="5">
    <source>
        <dbReference type="ARBA" id="ARBA00022734"/>
    </source>
</evidence>
<evidence type="ECO:0000313" key="7">
    <source>
        <dbReference type="EMBL" id="NDW03465.1"/>
    </source>
</evidence>
<reference evidence="7 8" key="1">
    <citation type="submission" date="2020-01" db="EMBL/GenBank/DDBJ databases">
        <title>Jiella pacifica sp. nov.</title>
        <authorList>
            <person name="Xue Z."/>
            <person name="Zhu S."/>
            <person name="Chen J."/>
            <person name="Yang J."/>
        </authorList>
    </citation>
    <scope>NUCLEOTIDE SEQUENCE [LARGE SCALE GENOMIC DNA]</scope>
    <source>
        <strain evidence="7 8">40Bstr34</strain>
    </source>
</reference>
<name>A0A6N9SZU5_9HYPH</name>
<evidence type="ECO:0000256" key="4">
    <source>
        <dbReference type="ARBA" id="ARBA00022475"/>
    </source>
</evidence>
<dbReference type="GO" id="GO:0016020">
    <property type="term" value="C:membrane"/>
    <property type="evidence" value="ECO:0007669"/>
    <property type="project" value="UniProtKB-SubCell"/>
</dbReference>
<evidence type="ECO:0000256" key="6">
    <source>
        <dbReference type="ARBA" id="ARBA00025321"/>
    </source>
</evidence>
<evidence type="ECO:0000256" key="2">
    <source>
        <dbReference type="ARBA" id="ARBA00010270"/>
    </source>
</evidence>
<keyword evidence="8" id="KW-1185">Reference proteome</keyword>
<gene>
    <name evidence="7" type="ORF">GTK09_03415</name>
</gene>
<evidence type="ECO:0000313" key="8">
    <source>
        <dbReference type="Proteomes" id="UP000469011"/>
    </source>
</evidence>
<keyword evidence="4" id="KW-1003">Cell membrane</keyword>
<keyword evidence="5" id="KW-0430">Lectin</keyword>
<organism evidence="7 8">
    <name type="scientific">Jiella pacifica</name>
    <dbReference type="NCBI Taxonomy" id="2696469"/>
    <lineage>
        <taxon>Bacteria</taxon>
        <taxon>Pseudomonadati</taxon>
        <taxon>Pseudomonadota</taxon>
        <taxon>Alphaproteobacteria</taxon>
        <taxon>Hyphomicrobiales</taxon>
        <taxon>Aurantimonadaceae</taxon>
        <taxon>Jiella</taxon>
    </lineage>
</organism>
<comment type="subcellular location">
    <subcellularLocation>
        <location evidence="1">Membrane</location>
        <topology evidence="1">Single-pass membrane protein</topology>
    </subcellularLocation>
</comment>
<comment type="similarity">
    <text evidence="2">Belongs to the BA14k family.</text>
</comment>
<comment type="caution">
    <text evidence="7">The sequence shown here is derived from an EMBL/GenBank/DDBJ whole genome shotgun (WGS) entry which is preliminary data.</text>
</comment>
<evidence type="ECO:0000256" key="3">
    <source>
        <dbReference type="ARBA" id="ARBA00020552"/>
    </source>
</evidence>
<dbReference type="EMBL" id="JAAAMG010000002">
    <property type="protein sequence ID" value="NDW03465.1"/>
    <property type="molecule type" value="Genomic_DNA"/>
</dbReference>
<protein>
    <recommendedName>
        <fullName evidence="3">Lectin-like protein BA14k</fullName>
    </recommendedName>
</protein>